<feature type="domain" description="NR LBD" evidence="4">
    <location>
        <begin position="1"/>
        <end position="199"/>
    </location>
</feature>
<name>A0A915D2T3_9BILA</name>
<sequence length="199" mass="23185">MERGCLSLMYSMLNDWYQPFDSLIHDLKVATLREFSMRFTLLDQCYRTMQTFKPEENRFVMHYGQYIDGDNMEYFFAENKDPEMLARMAINIMVPCRRATAKMRQMAIRDIEVAALAGIILWNEVGNLNVEDTDKIRNQIYTEIHNNMILTYGVSGTGARLGSLLGLLHDVDVIQKEISESITIGKIFNPHHYEVWDDI</sequence>
<evidence type="ECO:0000259" key="4">
    <source>
        <dbReference type="PROSITE" id="PS51843"/>
    </source>
</evidence>
<protein>
    <submittedName>
        <fullName evidence="6">NR LBD domain-containing protein</fullName>
    </submittedName>
</protein>
<evidence type="ECO:0000313" key="6">
    <source>
        <dbReference type="WBParaSite" id="jg1496"/>
    </source>
</evidence>
<evidence type="ECO:0000313" key="5">
    <source>
        <dbReference type="Proteomes" id="UP000887574"/>
    </source>
</evidence>
<dbReference type="Pfam" id="PF00104">
    <property type="entry name" value="Hormone_recep"/>
    <property type="match status" value="1"/>
</dbReference>
<keyword evidence="2" id="KW-0804">Transcription</keyword>
<organism evidence="5 6">
    <name type="scientific">Ditylenchus dipsaci</name>
    <dbReference type="NCBI Taxonomy" id="166011"/>
    <lineage>
        <taxon>Eukaryota</taxon>
        <taxon>Metazoa</taxon>
        <taxon>Ecdysozoa</taxon>
        <taxon>Nematoda</taxon>
        <taxon>Chromadorea</taxon>
        <taxon>Rhabditida</taxon>
        <taxon>Tylenchina</taxon>
        <taxon>Tylenchomorpha</taxon>
        <taxon>Sphaerularioidea</taxon>
        <taxon>Anguinidae</taxon>
        <taxon>Anguininae</taxon>
        <taxon>Ditylenchus</taxon>
    </lineage>
</organism>
<dbReference type="PANTHER" id="PTHR46011:SF6">
    <property type="entry name" value="HIGH ZINC ACTIVATED NUCLEAR RECEPTOR PROTEIN"/>
    <property type="match status" value="1"/>
</dbReference>
<dbReference type="InterPro" id="IPR035500">
    <property type="entry name" value="NHR-like_dom_sf"/>
</dbReference>
<keyword evidence="5" id="KW-1185">Reference proteome</keyword>
<keyword evidence="1" id="KW-0805">Transcription regulation</keyword>
<dbReference type="Proteomes" id="UP000887574">
    <property type="component" value="Unplaced"/>
</dbReference>
<dbReference type="GO" id="GO:0005634">
    <property type="term" value="C:nucleus"/>
    <property type="evidence" value="ECO:0007669"/>
    <property type="project" value="TreeGrafter"/>
</dbReference>
<reference evidence="6" key="1">
    <citation type="submission" date="2022-11" db="UniProtKB">
        <authorList>
            <consortium name="WormBaseParasite"/>
        </authorList>
    </citation>
    <scope>IDENTIFICATION</scope>
</reference>
<proteinExistence type="predicted"/>
<dbReference type="AlphaFoldDB" id="A0A915D2T3"/>
<dbReference type="SUPFAM" id="SSF48508">
    <property type="entry name" value="Nuclear receptor ligand-binding domain"/>
    <property type="match status" value="1"/>
</dbReference>
<dbReference type="SMART" id="SM00430">
    <property type="entry name" value="HOLI"/>
    <property type="match status" value="1"/>
</dbReference>
<evidence type="ECO:0000256" key="3">
    <source>
        <dbReference type="ARBA" id="ARBA00023170"/>
    </source>
</evidence>
<accession>A0A915D2T3</accession>
<dbReference type="InterPro" id="IPR000536">
    <property type="entry name" value="Nucl_hrmn_rcpt_lig-bd"/>
</dbReference>
<dbReference type="PROSITE" id="PS51843">
    <property type="entry name" value="NR_LBD"/>
    <property type="match status" value="1"/>
</dbReference>
<dbReference type="Gene3D" id="1.10.565.10">
    <property type="entry name" value="Retinoid X Receptor"/>
    <property type="match status" value="1"/>
</dbReference>
<evidence type="ECO:0000256" key="1">
    <source>
        <dbReference type="ARBA" id="ARBA00023015"/>
    </source>
</evidence>
<dbReference type="GO" id="GO:0003700">
    <property type="term" value="F:DNA-binding transcription factor activity"/>
    <property type="evidence" value="ECO:0007669"/>
    <property type="project" value="TreeGrafter"/>
</dbReference>
<evidence type="ECO:0000256" key="2">
    <source>
        <dbReference type="ARBA" id="ARBA00023163"/>
    </source>
</evidence>
<dbReference type="PANTHER" id="PTHR46011">
    <property type="entry name" value="NUCLEAR HORMONE RECEPTOR FAMILY MEMBER NHR-86-RELATED"/>
    <property type="match status" value="1"/>
</dbReference>
<dbReference type="WBParaSite" id="jg1496">
    <property type="protein sequence ID" value="jg1496"/>
    <property type="gene ID" value="jg1496"/>
</dbReference>
<keyword evidence="3" id="KW-0675">Receptor</keyword>